<name>A0A0C1EBN5_9NEIS</name>
<proteinExistence type="predicted"/>
<protein>
    <submittedName>
        <fullName evidence="1">Uncharacterized protein</fullName>
    </submittedName>
</protein>
<sequence>MLFSVSKALLSDDLPHALPFQTSSEKLEHFILFNSSQVMQIYD</sequence>
<reference evidence="1 2" key="1">
    <citation type="submission" date="2014-12" db="EMBL/GenBank/DDBJ databases">
        <title>Genome sequence of Morococcus cerebrosus.</title>
        <authorList>
            <person name="Shin S.-K."/>
            <person name="Yi H."/>
        </authorList>
    </citation>
    <scope>NUCLEOTIDE SEQUENCE [LARGE SCALE GENOMIC DNA]</scope>
    <source>
        <strain evidence="1 2">CIP 81.93</strain>
    </source>
</reference>
<dbReference type="Proteomes" id="UP000031390">
    <property type="component" value="Unassembled WGS sequence"/>
</dbReference>
<evidence type="ECO:0000313" key="1">
    <source>
        <dbReference type="EMBL" id="KIC06228.1"/>
    </source>
</evidence>
<accession>A0A0C1EBN5</accession>
<gene>
    <name evidence="1" type="ORF">MCC93_23190</name>
</gene>
<dbReference type="EMBL" id="JUFZ01000112">
    <property type="protein sequence ID" value="KIC06228.1"/>
    <property type="molecule type" value="Genomic_DNA"/>
</dbReference>
<organism evidence="1 2">
    <name type="scientific">Morococcus cerebrosus</name>
    <dbReference type="NCBI Taxonomy" id="1056807"/>
    <lineage>
        <taxon>Bacteria</taxon>
        <taxon>Pseudomonadati</taxon>
        <taxon>Pseudomonadota</taxon>
        <taxon>Betaproteobacteria</taxon>
        <taxon>Neisseriales</taxon>
        <taxon>Neisseriaceae</taxon>
        <taxon>Morococcus</taxon>
    </lineage>
</organism>
<comment type="caution">
    <text evidence="1">The sequence shown here is derived from an EMBL/GenBank/DDBJ whole genome shotgun (WGS) entry which is preliminary data.</text>
</comment>
<evidence type="ECO:0000313" key="2">
    <source>
        <dbReference type="Proteomes" id="UP000031390"/>
    </source>
</evidence>
<dbReference type="AlphaFoldDB" id="A0A0C1EBN5"/>